<comment type="caution">
    <text evidence="2">The sequence shown here is derived from an EMBL/GenBank/DDBJ whole genome shotgun (WGS) entry which is preliminary data.</text>
</comment>
<organism evidence="2 3">
    <name type="scientific">Knufia peltigerae</name>
    <dbReference type="NCBI Taxonomy" id="1002370"/>
    <lineage>
        <taxon>Eukaryota</taxon>
        <taxon>Fungi</taxon>
        <taxon>Dikarya</taxon>
        <taxon>Ascomycota</taxon>
        <taxon>Pezizomycotina</taxon>
        <taxon>Eurotiomycetes</taxon>
        <taxon>Chaetothyriomycetidae</taxon>
        <taxon>Chaetothyriales</taxon>
        <taxon>Trichomeriaceae</taxon>
        <taxon>Knufia</taxon>
    </lineage>
</organism>
<feature type="region of interest" description="Disordered" evidence="1">
    <location>
        <begin position="1"/>
        <end position="47"/>
    </location>
</feature>
<evidence type="ECO:0000256" key="1">
    <source>
        <dbReference type="SAM" id="MobiDB-lite"/>
    </source>
</evidence>
<evidence type="ECO:0000313" key="3">
    <source>
        <dbReference type="Proteomes" id="UP001172681"/>
    </source>
</evidence>
<keyword evidence="3" id="KW-1185">Reference proteome</keyword>
<reference evidence="2" key="1">
    <citation type="submission" date="2022-10" db="EMBL/GenBank/DDBJ databases">
        <title>Culturing micro-colonial fungi from biological soil crusts in the Mojave desert and describing Neophaeococcomyces mojavensis, and introducing the new genera and species Taxawa tesnikishii.</title>
        <authorList>
            <person name="Kurbessoian T."/>
            <person name="Stajich J.E."/>
        </authorList>
    </citation>
    <scope>NUCLEOTIDE SEQUENCE</scope>
    <source>
        <strain evidence="2">TK_35</strain>
    </source>
</reference>
<gene>
    <name evidence="2" type="ORF">H2204_004232</name>
</gene>
<protein>
    <submittedName>
        <fullName evidence="2">Uncharacterized protein</fullName>
    </submittedName>
</protein>
<dbReference type="EMBL" id="JAPDRN010000021">
    <property type="protein sequence ID" value="KAJ9638462.1"/>
    <property type="molecule type" value="Genomic_DNA"/>
</dbReference>
<evidence type="ECO:0000313" key="2">
    <source>
        <dbReference type="EMBL" id="KAJ9638462.1"/>
    </source>
</evidence>
<sequence>MIRNTPPAVAPPIMAPLWVKDEDAEAPETDEEDEDEDEDGHDEDGRVVFRDDGLELWLSCPEWKLDSVDTDTIVAVSKGVDDHELVLDRD</sequence>
<accession>A0AA39CYN5</accession>
<name>A0AA39CYN5_9EURO</name>
<feature type="compositionally biased region" description="Acidic residues" evidence="1">
    <location>
        <begin position="22"/>
        <end position="42"/>
    </location>
</feature>
<dbReference type="AlphaFoldDB" id="A0AA39CYN5"/>
<dbReference type="Proteomes" id="UP001172681">
    <property type="component" value="Unassembled WGS sequence"/>
</dbReference>
<proteinExistence type="predicted"/>